<gene>
    <name evidence="7" type="ORF">CONCODRAFT_6272</name>
</gene>
<dbReference type="OrthoDB" id="10256309at2759"/>
<evidence type="ECO:0000256" key="4">
    <source>
        <dbReference type="RuleBase" id="RU003792"/>
    </source>
</evidence>
<comment type="similarity">
    <text evidence="1 4">Belongs to the tRNA pseudouridine synthase TruA family.</text>
</comment>
<organism evidence="7 8">
    <name type="scientific">Conidiobolus coronatus (strain ATCC 28846 / CBS 209.66 / NRRL 28638)</name>
    <name type="common">Delacroixia coronata</name>
    <dbReference type="NCBI Taxonomy" id="796925"/>
    <lineage>
        <taxon>Eukaryota</taxon>
        <taxon>Fungi</taxon>
        <taxon>Fungi incertae sedis</taxon>
        <taxon>Zoopagomycota</taxon>
        <taxon>Entomophthoromycotina</taxon>
        <taxon>Entomophthoromycetes</taxon>
        <taxon>Entomophthorales</taxon>
        <taxon>Ancylistaceae</taxon>
        <taxon>Conidiobolus</taxon>
    </lineage>
</organism>
<evidence type="ECO:0000256" key="2">
    <source>
        <dbReference type="ARBA" id="ARBA00022694"/>
    </source>
</evidence>
<feature type="region of interest" description="Disordered" evidence="5">
    <location>
        <begin position="193"/>
        <end position="231"/>
    </location>
</feature>
<evidence type="ECO:0000256" key="1">
    <source>
        <dbReference type="ARBA" id="ARBA00009375"/>
    </source>
</evidence>
<evidence type="ECO:0000313" key="7">
    <source>
        <dbReference type="EMBL" id="KXN71103.1"/>
    </source>
</evidence>
<dbReference type="STRING" id="796925.A0A137P7V9"/>
<dbReference type="Pfam" id="PF01416">
    <property type="entry name" value="PseudoU_synth_1"/>
    <property type="match status" value="1"/>
</dbReference>
<dbReference type="SUPFAM" id="SSF55120">
    <property type="entry name" value="Pseudouridine synthase"/>
    <property type="match status" value="1"/>
</dbReference>
<evidence type="ECO:0000256" key="5">
    <source>
        <dbReference type="SAM" id="MobiDB-lite"/>
    </source>
</evidence>
<dbReference type="Proteomes" id="UP000070444">
    <property type="component" value="Unassembled WGS sequence"/>
</dbReference>
<evidence type="ECO:0000259" key="6">
    <source>
        <dbReference type="Pfam" id="PF01416"/>
    </source>
</evidence>
<dbReference type="InterPro" id="IPR020103">
    <property type="entry name" value="PsdUridine_synth_cat_dom_sf"/>
</dbReference>
<keyword evidence="8" id="KW-1185">Reference proteome</keyword>
<comment type="catalytic activity">
    <reaction evidence="4">
        <text>uridine(38/39/40) in tRNA = pseudouridine(38/39/40) in tRNA</text>
        <dbReference type="Rhea" id="RHEA:22376"/>
        <dbReference type="Rhea" id="RHEA-COMP:10085"/>
        <dbReference type="Rhea" id="RHEA-COMP:10087"/>
        <dbReference type="ChEBI" id="CHEBI:65314"/>
        <dbReference type="ChEBI" id="CHEBI:65315"/>
        <dbReference type="EC" id="5.4.99.12"/>
    </reaction>
</comment>
<dbReference type="GO" id="GO:0003723">
    <property type="term" value="F:RNA binding"/>
    <property type="evidence" value="ECO:0007669"/>
    <property type="project" value="InterPro"/>
</dbReference>
<dbReference type="InterPro" id="IPR001406">
    <property type="entry name" value="PsdUridine_synth_TruA"/>
</dbReference>
<feature type="non-terminal residue" evidence="7">
    <location>
        <position position="1"/>
    </location>
</feature>
<proteinExistence type="inferred from homology"/>
<keyword evidence="2 4" id="KW-0819">tRNA processing</keyword>
<dbReference type="FunFam" id="3.30.70.660:FF:000002">
    <property type="entry name" value="tRNA pseudouridine synthase"/>
    <property type="match status" value="1"/>
</dbReference>
<accession>A0A137P7V9</accession>
<dbReference type="GO" id="GO:0160147">
    <property type="term" value="F:tRNA pseudouridine(38-40) synthase activity"/>
    <property type="evidence" value="ECO:0007669"/>
    <property type="project" value="UniProtKB-EC"/>
</dbReference>
<evidence type="ECO:0000256" key="3">
    <source>
        <dbReference type="ARBA" id="ARBA00023235"/>
    </source>
</evidence>
<feature type="domain" description="Pseudouridine synthase I TruA alpha/beta" evidence="6">
    <location>
        <begin position="21"/>
        <end position="121"/>
    </location>
</feature>
<dbReference type="EMBL" id="KQ964484">
    <property type="protein sequence ID" value="KXN71103.1"/>
    <property type="molecule type" value="Genomic_DNA"/>
</dbReference>
<dbReference type="AlphaFoldDB" id="A0A137P7V9"/>
<keyword evidence="3 4" id="KW-0413">Isomerase</keyword>
<name>A0A137P7V9_CONC2</name>
<dbReference type="InterPro" id="IPR020095">
    <property type="entry name" value="PsdUridine_synth_TruA_C"/>
</dbReference>
<reference evidence="7 8" key="1">
    <citation type="journal article" date="2015" name="Genome Biol. Evol.">
        <title>Phylogenomic analyses indicate that early fungi evolved digesting cell walls of algal ancestors of land plants.</title>
        <authorList>
            <person name="Chang Y."/>
            <person name="Wang S."/>
            <person name="Sekimoto S."/>
            <person name="Aerts A.L."/>
            <person name="Choi C."/>
            <person name="Clum A."/>
            <person name="LaButti K.M."/>
            <person name="Lindquist E.A."/>
            <person name="Yee Ngan C."/>
            <person name="Ohm R.A."/>
            <person name="Salamov A.A."/>
            <person name="Grigoriev I.V."/>
            <person name="Spatafora J.W."/>
            <person name="Berbee M.L."/>
        </authorList>
    </citation>
    <scope>NUCLEOTIDE SEQUENCE [LARGE SCALE GENOMIC DNA]</scope>
    <source>
        <strain evidence="7 8">NRRL 28638</strain>
    </source>
</reference>
<dbReference type="InterPro" id="IPR020097">
    <property type="entry name" value="PsdUridine_synth_TruA_a/b_dom"/>
</dbReference>
<dbReference type="GO" id="GO:0005634">
    <property type="term" value="C:nucleus"/>
    <property type="evidence" value="ECO:0007669"/>
    <property type="project" value="TreeGrafter"/>
</dbReference>
<sequence>ELKKFRANPELLEKFNKVLGYYKGTKSYHNYSPYRYFGEASSKRVMRDFSVSKIFEENGSEWILLKVEGDSFMLNQIRKMVSLAVLVTRSGINADLMEKSFENRKFNIPNAPSLGLYLERTLFSYYKQKLEKSTVELKDIDFNQYEGELDKIKHEMILPTIIKEEKETQDFVTFCYNVDCRMHNYPWLVEGGELPEIGTGEKPKNSGNADKPKLEEGDEDEADVKNGNRSD</sequence>
<dbReference type="Gene3D" id="3.30.70.660">
    <property type="entry name" value="Pseudouridine synthase I, catalytic domain, C-terminal subdomain"/>
    <property type="match status" value="1"/>
</dbReference>
<feature type="compositionally biased region" description="Basic and acidic residues" evidence="5">
    <location>
        <begin position="199"/>
        <end position="215"/>
    </location>
</feature>
<dbReference type="EC" id="5.4.99.12" evidence="4"/>
<dbReference type="PANTHER" id="PTHR11142:SF4">
    <property type="entry name" value="PSEUDOURIDYLATE SYNTHASE 1 HOMOLOG"/>
    <property type="match status" value="1"/>
</dbReference>
<evidence type="ECO:0000313" key="8">
    <source>
        <dbReference type="Proteomes" id="UP000070444"/>
    </source>
</evidence>
<dbReference type="GO" id="GO:1990481">
    <property type="term" value="P:mRNA pseudouridine synthesis"/>
    <property type="evidence" value="ECO:0007669"/>
    <property type="project" value="TreeGrafter"/>
</dbReference>
<dbReference type="GO" id="GO:0031119">
    <property type="term" value="P:tRNA pseudouridine synthesis"/>
    <property type="evidence" value="ECO:0007669"/>
    <property type="project" value="TreeGrafter"/>
</dbReference>
<dbReference type="OMA" id="IMTERCI"/>
<protein>
    <recommendedName>
        <fullName evidence="4">tRNA pseudouridine synthase</fullName>
        <ecNumber evidence="4">5.4.99.12</ecNumber>
    </recommendedName>
</protein>
<dbReference type="PANTHER" id="PTHR11142">
    <property type="entry name" value="PSEUDOURIDYLATE SYNTHASE"/>
    <property type="match status" value="1"/>
</dbReference>